<dbReference type="Pfam" id="PF02796">
    <property type="entry name" value="HTH_7"/>
    <property type="match status" value="1"/>
</dbReference>
<evidence type="ECO:0000313" key="3">
    <source>
        <dbReference type="Proteomes" id="UP000070531"/>
    </source>
</evidence>
<evidence type="ECO:0000313" key="2">
    <source>
        <dbReference type="EMBL" id="KXB74387.1"/>
    </source>
</evidence>
<dbReference type="Proteomes" id="UP000070531">
    <property type="component" value="Unassembled WGS sequence"/>
</dbReference>
<dbReference type="SUPFAM" id="SSF46689">
    <property type="entry name" value="Homeodomain-like"/>
    <property type="match status" value="1"/>
</dbReference>
<protein>
    <recommendedName>
        <fullName evidence="1">Resolvase HTH domain-containing protein</fullName>
    </recommendedName>
</protein>
<gene>
    <name evidence="2" type="ORF">HMPREF1860_02027</name>
</gene>
<dbReference type="EMBL" id="LSDL01000150">
    <property type="protein sequence ID" value="KXB74387.1"/>
    <property type="molecule type" value="Genomic_DNA"/>
</dbReference>
<accession>A0A134B373</accession>
<organism evidence="2">
    <name type="scientific">Prevotella amnii</name>
    <dbReference type="NCBI Taxonomy" id="419005"/>
    <lineage>
        <taxon>Bacteria</taxon>
        <taxon>Pseudomonadati</taxon>
        <taxon>Bacteroidota</taxon>
        <taxon>Bacteroidia</taxon>
        <taxon>Bacteroidales</taxon>
        <taxon>Prevotellaceae</taxon>
        <taxon>Prevotella</taxon>
    </lineage>
</organism>
<dbReference type="PATRIC" id="fig|419005.5.peg.2031"/>
<dbReference type="RefSeq" id="WP_060933365.1">
    <property type="nucleotide sequence ID" value="NZ_KQ960575.1"/>
</dbReference>
<dbReference type="InterPro" id="IPR006120">
    <property type="entry name" value="Resolvase_HTH_dom"/>
</dbReference>
<dbReference type="GO" id="GO:0000150">
    <property type="term" value="F:DNA strand exchange activity"/>
    <property type="evidence" value="ECO:0007669"/>
    <property type="project" value="InterPro"/>
</dbReference>
<reference evidence="2 3" key="1">
    <citation type="submission" date="2016-01" db="EMBL/GenBank/DDBJ databases">
        <authorList>
            <person name="Oliw E.H."/>
        </authorList>
    </citation>
    <scope>NUCLEOTIDE SEQUENCE [LARGE SCALE GENOMIC DNA]</scope>
    <source>
        <strain evidence="2 3">DNF00307</strain>
    </source>
</reference>
<name>A0A134B373_9BACT</name>
<sequence>MKREKIVKLYKEYTSIKDICKKCEVSVNTVYKVLREENVPLVSGRYGIRRTITFDEEAERLLKEAHPNNVSAWTCEMIKKGCYKK</sequence>
<evidence type="ECO:0000259" key="1">
    <source>
        <dbReference type="Pfam" id="PF02796"/>
    </source>
</evidence>
<feature type="domain" description="Resolvase HTH" evidence="1">
    <location>
        <begin position="4"/>
        <end position="36"/>
    </location>
</feature>
<comment type="caution">
    <text evidence="2">The sequence shown here is derived from an EMBL/GenBank/DDBJ whole genome shotgun (WGS) entry which is preliminary data.</text>
</comment>
<dbReference type="Gene3D" id="1.10.10.60">
    <property type="entry name" value="Homeodomain-like"/>
    <property type="match status" value="1"/>
</dbReference>
<dbReference type="GO" id="GO:0003677">
    <property type="term" value="F:DNA binding"/>
    <property type="evidence" value="ECO:0007669"/>
    <property type="project" value="InterPro"/>
</dbReference>
<proteinExistence type="predicted"/>
<dbReference type="AlphaFoldDB" id="A0A134B373"/>
<dbReference type="InterPro" id="IPR009057">
    <property type="entry name" value="Homeodomain-like_sf"/>
</dbReference>
<dbReference type="STRING" id="419005.HMPREF1860_02027"/>